<organism evidence="2 3">
    <name type="scientific">Amorphotheca resinae ATCC 22711</name>
    <dbReference type="NCBI Taxonomy" id="857342"/>
    <lineage>
        <taxon>Eukaryota</taxon>
        <taxon>Fungi</taxon>
        <taxon>Dikarya</taxon>
        <taxon>Ascomycota</taxon>
        <taxon>Pezizomycotina</taxon>
        <taxon>Leotiomycetes</taxon>
        <taxon>Helotiales</taxon>
        <taxon>Amorphothecaceae</taxon>
        <taxon>Amorphotheca</taxon>
    </lineage>
</organism>
<evidence type="ECO:0000256" key="1">
    <source>
        <dbReference type="SAM" id="MobiDB-lite"/>
    </source>
</evidence>
<dbReference type="OrthoDB" id="1045822at2759"/>
<dbReference type="InParanoid" id="A0A2T3AWS2"/>
<dbReference type="EMBL" id="KZ679014">
    <property type="protein sequence ID" value="PSS13080.1"/>
    <property type="molecule type" value="Genomic_DNA"/>
</dbReference>
<proteinExistence type="predicted"/>
<evidence type="ECO:0000313" key="2">
    <source>
        <dbReference type="EMBL" id="PSS13080.1"/>
    </source>
</evidence>
<feature type="region of interest" description="Disordered" evidence="1">
    <location>
        <begin position="303"/>
        <end position="340"/>
    </location>
</feature>
<sequence length="340" mass="38109">MAEARPTQTPPARIQPMRYVSPRETSDHASYLGPDPPSCPQDHALYEGQNMKSQQYRRLAREKLQKYRRYAGMRPTIEIDGASYQHRKNTKSSVTGLQGPNIQNLLTVMEGLTSSKRSASKEIEMTSRTSNLKGPDRNVLAPRNEIDLRLRQHILAARPNNGVENRLADSRPKSYHQVECAVFDVDIEDGISSERRFTECESIGSLVLPPPVVTRNTREAQSLQQGRDDLSYLHDFSDCPIDRSVLVYYEKEEKRSKEYAVDNFASTSAAKELHSNKTFQVAPSHCHVRSNNSDKDIVARKHAQPFGTASSESAGRNRGCSDSCSQNTTRSTAAKGQLLD</sequence>
<dbReference type="GeneID" id="36572494"/>
<feature type="region of interest" description="Disordered" evidence="1">
    <location>
        <begin position="1"/>
        <end position="41"/>
    </location>
</feature>
<dbReference type="RefSeq" id="XP_024719071.1">
    <property type="nucleotide sequence ID" value="XM_024864413.1"/>
</dbReference>
<name>A0A2T3AWS2_AMORE</name>
<feature type="compositionally biased region" description="Polar residues" evidence="1">
    <location>
        <begin position="307"/>
        <end position="334"/>
    </location>
</feature>
<reference evidence="2 3" key="1">
    <citation type="journal article" date="2018" name="New Phytol.">
        <title>Comparative genomics and transcriptomics depict ericoid mycorrhizal fungi as versatile saprotrophs and plant mutualists.</title>
        <authorList>
            <person name="Martino E."/>
            <person name="Morin E."/>
            <person name="Grelet G.A."/>
            <person name="Kuo A."/>
            <person name="Kohler A."/>
            <person name="Daghino S."/>
            <person name="Barry K.W."/>
            <person name="Cichocki N."/>
            <person name="Clum A."/>
            <person name="Dockter R.B."/>
            <person name="Hainaut M."/>
            <person name="Kuo R.C."/>
            <person name="LaButti K."/>
            <person name="Lindahl B.D."/>
            <person name="Lindquist E.A."/>
            <person name="Lipzen A."/>
            <person name="Khouja H.R."/>
            <person name="Magnuson J."/>
            <person name="Murat C."/>
            <person name="Ohm R.A."/>
            <person name="Singer S.W."/>
            <person name="Spatafora J.W."/>
            <person name="Wang M."/>
            <person name="Veneault-Fourrey C."/>
            <person name="Henrissat B."/>
            <person name="Grigoriev I.V."/>
            <person name="Martin F.M."/>
            <person name="Perotto S."/>
        </authorList>
    </citation>
    <scope>NUCLEOTIDE SEQUENCE [LARGE SCALE GENOMIC DNA]</scope>
    <source>
        <strain evidence="2 3">ATCC 22711</strain>
    </source>
</reference>
<dbReference type="Proteomes" id="UP000241818">
    <property type="component" value="Unassembled WGS sequence"/>
</dbReference>
<keyword evidence="3" id="KW-1185">Reference proteome</keyword>
<evidence type="ECO:0000313" key="3">
    <source>
        <dbReference type="Proteomes" id="UP000241818"/>
    </source>
</evidence>
<accession>A0A2T3AWS2</accession>
<dbReference type="AlphaFoldDB" id="A0A2T3AWS2"/>
<gene>
    <name evidence="2" type="ORF">M430DRAFT_20990</name>
</gene>
<protein>
    <submittedName>
        <fullName evidence="2">Uncharacterized protein</fullName>
    </submittedName>
</protein>